<organism evidence="4 5">
    <name type="scientific">Lucilia cuprina</name>
    <name type="common">Green bottle fly</name>
    <name type="synonym">Australian sheep blowfly</name>
    <dbReference type="NCBI Taxonomy" id="7375"/>
    <lineage>
        <taxon>Eukaryota</taxon>
        <taxon>Metazoa</taxon>
        <taxon>Ecdysozoa</taxon>
        <taxon>Arthropoda</taxon>
        <taxon>Hexapoda</taxon>
        <taxon>Insecta</taxon>
        <taxon>Pterygota</taxon>
        <taxon>Neoptera</taxon>
        <taxon>Endopterygota</taxon>
        <taxon>Diptera</taxon>
        <taxon>Brachycera</taxon>
        <taxon>Muscomorpha</taxon>
        <taxon>Oestroidea</taxon>
        <taxon>Calliphoridae</taxon>
        <taxon>Luciliinae</taxon>
        <taxon>Lucilia</taxon>
    </lineage>
</organism>
<feature type="region of interest" description="Disordered" evidence="2">
    <location>
        <begin position="1030"/>
        <end position="1052"/>
    </location>
</feature>
<feature type="region of interest" description="Disordered" evidence="2">
    <location>
        <begin position="1"/>
        <end position="87"/>
    </location>
</feature>
<feature type="compositionally biased region" description="Low complexity" evidence="2">
    <location>
        <begin position="61"/>
        <end position="75"/>
    </location>
</feature>
<dbReference type="OMA" id="RWMGYVR"/>
<dbReference type="OrthoDB" id="6112914at2759"/>
<comment type="caution">
    <text evidence="4">The sequence shown here is derived from an EMBL/GenBank/DDBJ whole genome shotgun (WGS) entry which is preliminary data.</text>
</comment>
<dbReference type="SMART" id="SM01265">
    <property type="entry name" value="Mab-21"/>
    <property type="match status" value="1"/>
</dbReference>
<protein>
    <recommendedName>
        <fullName evidence="3">Mab-21-like HhH/H2TH-like domain-containing protein</fullName>
    </recommendedName>
</protein>
<accession>A0A0L0CHH1</accession>
<reference evidence="4 5" key="1">
    <citation type="journal article" date="2015" name="Nat. Commun.">
        <title>Lucilia cuprina genome unlocks parasitic fly biology to underpin future interventions.</title>
        <authorList>
            <person name="Anstead C.A."/>
            <person name="Korhonen P.K."/>
            <person name="Young N.D."/>
            <person name="Hall R.S."/>
            <person name="Jex A.R."/>
            <person name="Murali S.C."/>
            <person name="Hughes D.S."/>
            <person name="Lee S.F."/>
            <person name="Perry T."/>
            <person name="Stroehlein A.J."/>
            <person name="Ansell B.R."/>
            <person name="Breugelmans B."/>
            <person name="Hofmann A."/>
            <person name="Qu J."/>
            <person name="Dugan S."/>
            <person name="Lee S.L."/>
            <person name="Chao H."/>
            <person name="Dinh H."/>
            <person name="Han Y."/>
            <person name="Doddapaneni H.V."/>
            <person name="Worley K.C."/>
            <person name="Muzny D.M."/>
            <person name="Ioannidis P."/>
            <person name="Waterhouse R.M."/>
            <person name="Zdobnov E.M."/>
            <person name="James P.J."/>
            <person name="Bagnall N.H."/>
            <person name="Kotze A.C."/>
            <person name="Gibbs R.A."/>
            <person name="Richards S."/>
            <person name="Batterham P."/>
            <person name="Gasser R.B."/>
        </authorList>
    </citation>
    <scope>NUCLEOTIDE SEQUENCE [LARGE SCALE GENOMIC DNA]</scope>
    <source>
        <strain evidence="4 5">LS</strain>
        <tissue evidence="4">Full body</tissue>
    </source>
</reference>
<dbReference type="PANTHER" id="PTHR10656">
    <property type="entry name" value="CELL FATE DETERMINING PROTEIN MAB21-RELATED"/>
    <property type="match status" value="1"/>
</dbReference>
<dbReference type="InterPro" id="IPR046906">
    <property type="entry name" value="Mab-21_HhH/H2TH-like"/>
</dbReference>
<dbReference type="Proteomes" id="UP000037069">
    <property type="component" value="Unassembled WGS sequence"/>
</dbReference>
<feature type="compositionally biased region" description="Polar residues" evidence="2">
    <location>
        <begin position="1"/>
        <end position="17"/>
    </location>
</feature>
<feature type="domain" description="Mab-21-like HhH/H2TH-like" evidence="3">
    <location>
        <begin position="561"/>
        <end position="646"/>
    </location>
</feature>
<evidence type="ECO:0000256" key="1">
    <source>
        <dbReference type="SAM" id="Coils"/>
    </source>
</evidence>
<sequence length="1141" mass="133052">MGRSSSKPLQKPNNPLQEIQYKESLRERTRQQQEKEKKQIAILQKKQAKKLGKTKRKRSASNEQTQEQQAASSATIRQRGSADTTEIQTNFNYHTMRYDFRREDLNRQLETKIQKLLNEDLCEFILNQMALSIQFFKNYESELSAIADEKLNKEKQLNQNLEEHSILLTNPLDMAIAKWVKYKPCHGPDKNNVQLLQPQTIYVVFENIDIARPNDANYDSISPLCKVDLELDFRESTPCKEDYVQMLSNIKWKGYVRLKLREDPKQAKTLTGDFEDIYSEGSSGYGTTSPYSSKTVLNTYDNDKEEDYDYAFISHLNTQHPLRELKMSNAREQHRIDAKVLPESCISSLGNFVQPLQEEEFTDDEEDSDSEYENGDGCEIVEDYRDYDTLQAIKLYRIELEKRRKLLAQNYLNSREFMKYFGELVRKKLAEKLNISELELNESTYRGTSIYTNKYELIPAIYAAQNVSDWPKCAFEFRLRDRPISTNPQTGQQIQWPTRAMIKRIETFGFHVIPMGYAPKKKRNPFRDIEWRIVFPKAERYLEQHLSNAQVKVYMISKALIKSFVEPIEKNKSLMFALDHLRMHLFWECERDYTAWPEEFLGEVLLRFLNSFKQRVKEKQLSDYFIRERNLFESIPEYSLNSLYTILADITTNPVMHLMIAFRNLEFTDDFIPKLNFKKLYENLVENDMVKLKMLAKNARSLIDLAQEEEDNSCLMPDEGAKGLLGLKQHHVRTNGKLRRKTHLLRHNIEMKKQEMQAKRRSVESIDVEFFFKRNIKSANTRQLNQGVENLRRTNILEIILDHLLEMAAKAIQFQSVVMAKTYLSQARRLCKCYHNYGCDIGAKEYLASIHNLDEELQIIYDKEDFSIGPPSLPRRISMEPVLPEVPQTMETNSFNVYEEMIPQDKLATATPEPKKCLKFHMEGMLERSEPTSPERSPEPRKSIKFRNVVVEVQPGDINPLHAMPVGEAEIKTCLKTSHKATSLPENIGPVKSPEPRKSIKFRDKVITVHQGDLNPIQKPQGYSPVSILRSKNESKEIENNNSENEDDRDDIEDLNEEEEKLTSTDKQSLIPSYLRSKLKSSSDFIKSSPIGNTEIFQNISQNTNHFLNNMSAEEKKAHIREMLKRKTLQLKGVFNQSSDT</sequence>
<dbReference type="InterPro" id="IPR024810">
    <property type="entry name" value="MAB21L/cGLR"/>
</dbReference>
<dbReference type="EMBL" id="JRES01000391">
    <property type="protein sequence ID" value="KNC31700.1"/>
    <property type="molecule type" value="Genomic_DNA"/>
</dbReference>
<dbReference type="PANTHER" id="PTHR10656:SF69">
    <property type="entry name" value="MAB-21-LIKE HHH_H2TH-LIKE DOMAIN-CONTAINING PROTEIN"/>
    <property type="match status" value="1"/>
</dbReference>
<evidence type="ECO:0000259" key="3">
    <source>
        <dbReference type="Pfam" id="PF20266"/>
    </source>
</evidence>
<feature type="compositionally biased region" description="Acidic residues" evidence="2">
    <location>
        <begin position="357"/>
        <end position="375"/>
    </location>
</feature>
<keyword evidence="5" id="KW-1185">Reference proteome</keyword>
<proteinExistence type="predicted"/>
<keyword evidence="1" id="KW-0175">Coiled coil</keyword>
<dbReference type="Gene3D" id="1.10.1410.40">
    <property type="match status" value="1"/>
</dbReference>
<feature type="coiled-coil region" evidence="1">
    <location>
        <begin position="136"/>
        <end position="164"/>
    </location>
</feature>
<feature type="compositionally biased region" description="Basic residues" evidence="2">
    <location>
        <begin position="46"/>
        <end position="59"/>
    </location>
</feature>
<feature type="compositionally biased region" description="Basic and acidic residues" evidence="2">
    <location>
        <begin position="20"/>
        <end position="39"/>
    </location>
</feature>
<gene>
    <name evidence="4" type="ORF">FF38_13225</name>
</gene>
<dbReference type="Pfam" id="PF20266">
    <property type="entry name" value="Mab-21_C"/>
    <property type="match status" value="1"/>
</dbReference>
<evidence type="ECO:0000313" key="4">
    <source>
        <dbReference type="EMBL" id="KNC31700.1"/>
    </source>
</evidence>
<name>A0A0L0CHH1_LUCCU</name>
<evidence type="ECO:0000313" key="5">
    <source>
        <dbReference type="Proteomes" id="UP000037069"/>
    </source>
</evidence>
<evidence type="ECO:0000256" key="2">
    <source>
        <dbReference type="SAM" id="MobiDB-lite"/>
    </source>
</evidence>
<dbReference type="AlphaFoldDB" id="A0A0L0CHH1"/>
<feature type="region of interest" description="Disordered" evidence="2">
    <location>
        <begin position="356"/>
        <end position="375"/>
    </location>
</feature>
<feature type="compositionally biased region" description="Polar residues" evidence="2">
    <location>
        <begin position="76"/>
        <end position="87"/>
    </location>
</feature>